<evidence type="ECO:0000256" key="1">
    <source>
        <dbReference type="ARBA" id="ARBA00010582"/>
    </source>
</evidence>
<proteinExistence type="inferred from homology"/>
<dbReference type="PANTHER" id="PTHR23201">
    <property type="entry name" value="EXTENSIN, PROLINE-RICH PROTEIN"/>
    <property type="match status" value="1"/>
</dbReference>
<keyword evidence="4" id="KW-1185">Reference proteome</keyword>
<dbReference type="Proteomes" id="UP001187471">
    <property type="component" value="Unassembled WGS sequence"/>
</dbReference>
<accession>A0AA88QTC7</accession>
<gene>
    <name evidence="3" type="ORF">RJ640_030532</name>
</gene>
<name>A0AA88QTC7_9ASTE</name>
<keyword evidence="2" id="KW-0732">Signal</keyword>
<sequence length="88" mass="9621">MKLAYITLLIVAMVLSSSLLQPTMAGPTFCRSKCAKRCSNAGYLKRCLIYCRICCNKCGCVPSGTYGNKSECACYRDMLNSKGKSKCP</sequence>
<reference evidence="3" key="1">
    <citation type="submission" date="2022-12" db="EMBL/GenBank/DDBJ databases">
        <title>Draft genome assemblies for two species of Escallonia (Escalloniales).</title>
        <authorList>
            <person name="Chanderbali A."/>
            <person name="Dervinis C."/>
            <person name="Anghel I."/>
            <person name="Soltis D."/>
            <person name="Soltis P."/>
            <person name="Zapata F."/>
        </authorList>
    </citation>
    <scope>NUCLEOTIDE SEQUENCE</scope>
    <source>
        <strain evidence="3">UCBG92.1500</strain>
        <tissue evidence="3">Leaf</tissue>
    </source>
</reference>
<dbReference type="PANTHER" id="PTHR23201:SF153">
    <property type="entry name" value="PEAMACLEIN-LIKE"/>
    <property type="match status" value="1"/>
</dbReference>
<feature type="signal peptide" evidence="2">
    <location>
        <begin position="1"/>
        <end position="25"/>
    </location>
</feature>
<comment type="caution">
    <text evidence="3">The sequence shown here is derived from an EMBL/GenBank/DDBJ whole genome shotgun (WGS) entry which is preliminary data.</text>
</comment>
<evidence type="ECO:0008006" key="5">
    <source>
        <dbReference type="Google" id="ProtNLM"/>
    </source>
</evidence>
<protein>
    <recommendedName>
        <fullName evidence="5">Snakin-1</fullName>
    </recommendedName>
</protein>
<dbReference type="InterPro" id="IPR003854">
    <property type="entry name" value="GASA"/>
</dbReference>
<dbReference type="AlphaFoldDB" id="A0AA88QTC7"/>
<dbReference type="Pfam" id="PF02704">
    <property type="entry name" value="GASA"/>
    <property type="match status" value="1"/>
</dbReference>
<dbReference type="EMBL" id="JAVXUO010003001">
    <property type="protein sequence ID" value="KAK2967661.1"/>
    <property type="molecule type" value="Genomic_DNA"/>
</dbReference>
<feature type="chain" id="PRO_5041704091" description="Snakin-1" evidence="2">
    <location>
        <begin position="26"/>
        <end position="88"/>
    </location>
</feature>
<evidence type="ECO:0000313" key="4">
    <source>
        <dbReference type="Proteomes" id="UP001187471"/>
    </source>
</evidence>
<comment type="similarity">
    <text evidence="1">Belongs to the GASA family.</text>
</comment>
<organism evidence="3 4">
    <name type="scientific">Escallonia rubra</name>
    <dbReference type="NCBI Taxonomy" id="112253"/>
    <lineage>
        <taxon>Eukaryota</taxon>
        <taxon>Viridiplantae</taxon>
        <taxon>Streptophyta</taxon>
        <taxon>Embryophyta</taxon>
        <taxon>Tracheophyta</taxon>
        <taxon>Spermatophyta</taxon>
        <taxon>Magnoliopsida</taxon>
        <taxon>eudicotyledons</taxon>
        <taxon>Gunneridae</taxon>
        <taxon>Pentapetalae</taxon>
        <taxon>asterids</taxon>
        <taxon>campanulids</taxon>
        <taxon>Escalloniales</taxon>
        <taxon>Escalloniaceae</taxon>
        <taxon>Escallonia</taxon>
    </lineage>
</organism>
<evidence type="ECO:0000256" key="2">
    <source>
        <dbReference type="SAM" id="SignalP"/>
    </source>
</evidence>
<evidence type="ECO:0000313" key="3">
    <source>
        <dbReference type="EMBL" id="KAK2967661.1"/>
    </source>
</evidence>